<dbReference type="RefSeq" id="WP_309858529.1">
    <property type="nucleotide sequence ID" value="NZ_JAVDQJ010000020.1"/>
</dbReference>
<organism evidence="2 3">
    <name type="scientific">Deinococcus soli</name>
    <name type="common">ex Cha et al. 2016</name>
    <dbReference type="NCBI Taxonomy" id="1309411"/>
    <lineage>
        <taxon>Bacteria</taxon>
        <taxon>Thermotogati</taxon>
        <taxon>Deinococcota</taxon>
        <taxon>Deinococci</taxon>
        <taxon>Deinococcales</taxon>
        <taxon>Deinococcaceae</taxon>
        <taxon>Deinococcus</taxon>
    </lineage>
</organism>
<evidence type="ECO:0000256" key="1">
    <source>
        <dbReference type="SAM" id="Phobius"/>
    </source>
</evidence>
<proteinExistence type="predicted"/>
<protein>
    <submittedName>
        <fullName evidence="2">Uncharacterized protein</fullName>
    </submittedName>
</protein>
<evidence type="ECO:0000313" key="2">
    <source>
        <dbReference type="EMBL" id="MDR6221049.1"/>
    </source>
</evidence>
<sequence length="50" mass="5704">MKRPDAYVTLWERYFPQVRVPTPLLYIAAGVAIFTAGMAAGEFLYTLTHR</sequence>
<accession>A0AAE3XID7</accession>
<keyword evidence="1" id="KW-0472">Membrane</keyword>
<keyword evidence="1" id="KW-0812">Transmembrane</keyword>
<keyword evidence="1" id="KW-1133">Transmembrane helix</keyword>
<dbReference type="AlphaFoldDB" id="A0AAE3XID7"/>
<evidence type="ECO:0000313" key="3">
    <source>
        <dbReference type="Proteomes" id="UP001185331"/>
    </source>
</evidence>
<dbReference type="EMBL" id="JAVDQK010000022">
    <property type="protein sequence ID" value="MDR6221049.1"/>
    <property type="molecule type" value="Genomic_DNA"/>
</dbReference>
<name>A0AAE3XID7_9DEIO</name>
<gene>
    <name evidence="2" type="ORF">J2Y00_004680</name>
</gene>
<dbReference type="Proteomes" id="UP001185331">
    <property type="component" value="Unassembled WGS sequence"/>
</dbReference>
<comment type="caution">
    <text evidence="2">The sequence shown here is derived from an EMBL/GenBank/DDBJ whole genome shotgun (WGS) entry which is preliminary data.</text>
</comment>
<reference evidence="2" key="1">
    <citation type="submission" date="2023-07" db="EMBL/GenBank/DDBJ databases">
        <title>Sorghum-associated microbial communities from plants grown in Nebraska, USA.</title>
        <authorList>
            <person name="Schachtman D."/>
        </authorList>
    </citation>
    <scope>NUCLEOTIDE SEQUENCE</scope>
    <source>
        <strain evidence="2">BE330</strain>
    </source>
</reference>
<feature type="transmembrane region" description="Helical" evidence="1">
    <location>
        <begin position="24"/>
        <end position="45"/>
    </location>
</feature>